<dbReference type="CDD" id="cd00161">
    <property type="entry name" value="beta-trefoil_Ricin-like"/>
    <property type="match status" value="1"/>
</dbReference>
<dbReference type="SUPFAM" id="SSF50370">
    <property type="entry name" value="Ricin B-like lectins"/>
    <property type="match status" value="1"/>
</dbReference>
<name>A0ABZ0LLJ0_9ACTN</name>
<proteinExistence type="predicted"/>
<evidence type="ECO:0000313" key="4">
    <source>
        <dbReference type="Proteomes" id="UP001301731"/>
    </source>
</evidence>
<keyword evidence="4" id="KW-1185">Reference proteome</keyword>
<evidence type="ECO:0000256" key="1">
    <source>
        <dbReference type="SAM" id="SignalP"/>
    </source>
</evidence>
<accession>A0ABZ0LLJ0</accession>
<organism evidence="3 4">
    <name type="scientific">Streptomyces solicathayae</name>
    <dbReference type="NCBI Taxonomy" id="3081768"/>
    <lineage>
        <taxon>Bacteria</taxon>
        <taxon>Bacillati</taxon>
        <taxon>Actinomycetota</taxon>
        <taxon>Actinomycetes</taxon>
        <taxon>Kitasatosporales</taxon>
        <taxon>Streptomycetaceae</taxon>
        <taxon>Streptomyces</taxon>
    </lineage>
</organism>
<evidence type="ECO:0000259" key="2">
    <source>
        <dbReference type="Pfam" id="PF00652"/>
    </source>
</evidence>
<gene>
    <name evidence="3" type="ORF">R2D22_02285</name>
</gene>
<feature type="signal peptide" evidence="1">
    <location>
        <begin position="1"/>
        <end position="36"/>
    </location>
</feature>
<dbReference type="Pfam" id="PF00652">
    <property type="entry name" value="Ricin_B_lectin"/>
    <property type="match status" value="1"/>
</dbReference>
<dbReference type="InterPro" id="IPR000772">
    <property type="entry name" value="Ricin_B_lectin"/>
</dbReference>
<dbReference type="Gene3D" id="2.80.10.50">
    <property type="match status" value="1"/>
</dbReference>
<dbReference type="EMBL" id="CP137573">
    <property type="protein sequence ID" value="WOX20281.1"/>
    <property type="molecule type" value="Genomic_DNA"/>
</dbReference>
<sequence length="574" mass="63451">MNKIKQRWRVRRAAQAVTATVALVVGFCAGTGAVHAEDDPVLAPSSSFKLTAAKDLRGDVAAGLAANNNLDPINLSSLPLTGTGKAGLCYPEPFHPGVHADGYCWNNSDDSGLATPGAPDRWTPQGISIPHSASVDNDGYWPATGSARRRWEVVSWHNNKDYAKEPWETIKFRFVDRSQATPRWVDVLPVTVDRYGNVSTVTGHGDSVVWYGDNLIMGTGYRLEVYSLSNLQRNDYPATTRDYQYVLPLTLQYWTTATERSCTPLQGLEPCLTSLSFDRENSSLVSSEWQPRTVNGVVQSPKGRIVRWPFNQTTWLPKSANGSEVGDSYASAAWYSNVLGMQGAVYTGGHFYISGECPNGWNLDNSNGYRKGAASCIFKAAPGTSVYLNATVLTMAPDMSQNLDWDANRVRLRGISEVIQDEQDYPQRLVFELNHVADYIPTFRLKNVHSGKCLVPYLNGLKDNLTVMQVDCSGKIAQGWYEDGNSFRNFQSKRCLSVKDGSSADNAVLVQFECRNYPTQNWGWYSSNVPGGFLLKNLGSGKCATPYNSSALDTHAVQWPCYVDGRSHAWYPTY</sequence>
<dbReference type="InterPro" id="IPR035992">
    <property type="entry name" value="Ricin_B-like_lectins"/>
</dbReference>
<dbReference type="PROSITE" id="PS50231">
    <property type="entry name" value="RICIN_B_LECTIN"/>
    <property type="match status" value="1"/>
</dbReference>
<keyword evidence="1" id="KW-0732">Signal</keyword>
<protein>
    <submittedName>
        <fullName evidence="3">RICIN domain-containing protein</fullName>
    </submittedName>
</protein>
<feature type="domain" description="Ricin B lectin" evidence="2">
    <location>
        <begin position="442"/>
        <end position="570"/>
    </location>
</feature>
<dbReference type="RefSeq" id="WP_318100708.1">
    <property type="nucleotide sequence ID" value="NZ_CP137573.1"/>
</dbReference>
<feature type="chain" id="PRO_5047392292" evidence="1">
    <location>
        <begin position="37"/>
        <end position="574"/>
    </location>
</feature>
<reference evidence="3 4" key="1">
    <citation type="submission" date="2023-10" db="EMBL/GenBank/DDBJ databases">
        <title>The genome sequence of Streptomyces sp. HUAS YS2.</title>
        <authorList>
            <person name="Mo P."/>
        </authorList>
    </citation>
    <scope>NUCLEOTIDE SEQUENCE [LARGE SCALE GENOMIC DNA]</scope>
    <source>
        <strain evidence="3 4">HUAS YS2</strain>
    </source>
</reference>
<evidence type="ECO:0000313" key="3">
    <source>
        <dbReference type="EMBL" id="WOX20281.1"/>
    </source>
</evidence>
<dbReference type="Proteomes" id="UP001301731">
    <property type="component" value="Chromosome"/>
</dbReference>